<evidence type="ECO:0000256" key="2">
    <source>
        <dbReference type="SAM" id="SignalP"/>
    </source>
</evidence>
<sequence length="684" mass="75477">MKRIKKLLCLSFALLTFAAYALPAYAAGEKTEEESPGEEEELLAPYFIIQTEDCPVDLFPLKSTEVTTNINGVIAETYVVQTYANEGDTPINARYVFPTSSDVTMHGMKMEIGNNVVVAKIKEKEEAKTEYEEAKSEGKSASLLEQKRPNVFTMDVANIMPGDTARIELHYTELISSTDGIYEFSFPTVVGPRYAAPPESEEKADAQQDDWVSSPYLADGETPPGEYLINVNLSTGVPIAGIESKSHEIKVEQKEDSRAEITLANPEDYAGNRDFILNYKLTGEEVESGLMLTSSGEENYFMLTVQPPERFTPEEIPPREYIFVLDVSGSMMGYPLDTAKLLIRDLVTNLKETDKFNLILFANETFRLSPESLPATAKNIRYATEMIDEEMGGGGTSMMPALEEAVDIPESEDFARSVVIITDGYVSNEDEIFNLINNHMDTSSFFSFGIGSSVNDYLIKGIAQCGMGEAFVVTNSEDAESSASRFRTYIESPLLTGMTIDYEGFDVYDVATSAPSILYAQKPVVLFGKWKGEPSGTITITGKSGEEDYVQEIPVNDVTVDTENEAIRYLWARTKLDQLAGYGSVRNDESVKDEITQIGLDYNMTTPYTSFIAVIEEVRNPEGDSRDVNQASPLPLGVSNLAVGGGYTAYSEPGDILFVLILTAIPLLVFLRRRRGGRSKTLSL</sequence>
<proteinExistence type="predicted"/>
<feature type="signal peptide" evidence="2">
    <location>
        <begin position="1"/>
        <end position="26"/>
    </location>
</feature>
<dbReference type="InterPro" id="IPR002035">
    <property type="entry name" value="VWF_A"/>
</dbReference>
<protein>
    <submittedName>
        <fullName evidence="5">Vault protein inter-alpha-trypsin</fullName>
    </submittedName>
</protein>
<gene>
    <name evidence="5" type="ORF">AMURIS_03139</name>
</gene>
<keyword evidence="2" id="KW-0732">Signal</keyword>
<dbReference type="Pfam" id="PF13768">
    <property type="entry name" value="VWA_3"/>
    <property type="match status" value="1"/>
</dbReference>
<evidence type="ECO:0000313" key="5">
    <source>
        <dbReference type="EMBL" id="SOY30412.1"/>
    </source>
</evidence>
<feature type="chain" id="PRO_5016273806" evidence="2">
    <location>
        <begin position="27"/>
        <end position="684"/>
    </location>
</feature>
<dbReference type="AlphaFoldDB" id="A0A2K4ZJ33"/>
<feature type="domain" description="VIT" evidence="4">
    <location>
        <begin position="45"/>
        <end position="173"/>
    </location>
</feature>
<dbReference type="RefSeq" id="WP_103240450.1">
    <property type="nucleotide sequence ID" value="NZ_JANJZD010000001.1"/>
</dbReference>
<dbReference type="Proteomes" id="UP000236311">
    <property type="component" value="Unassembled WGS sequence"/>
</dbReference>
<keyword evidence="1" id="KW-0472">Membrane</keyword>
<evidence type="ECO:0000259" key="3">
    <source>
        <dbReference type="PROSITE" id="PS50234"/>
    </source>
</evidence>
<dbReference type="Gene3D" id="3.40.50.410">
    <property type="entry name" value="von Willebrand factor, type A domain"/>
    <property type="match status" value="1"/>
</dbReference>
<reference evidence="5 6" key="1">
    <citation type="submission" date="2018-01" db="EMBL/GenBank/DDBJ databases">
        <authorList>
            <person name="Gaut B.S."/>
            <person name="Morton B.R."/>
            <person name="Clegg M.T."/>
            <person name="Duvall M.R."/>
        </authorList>
    </citation>
    <scope>NUCLEOTIDE SEQUENCE [LARGE SCALE GENOMIC DNA]</scope>
    <source>
        <strain evidence="5">GP69</strain>
    </source>
</reference>
<dbReference type="PROSITE" id="PS50234">
    <property type="entry name" value="VWFA"/>
    <property type="match status" value="1"/>
</dbReference>
<dbReference type="InterPro" id="IPR036465">
    <property type="entry name" value="vWFA_dom_sf"/>
</dbReference>
<evidence type="ECO:0000313" key="6">
    <source>
        <dbReference type="Proteomes" id="UP000236311"/>
    </source>
</evidence>
<accession>A0A2K4ZJ33</accession>
<dbReference type="SMART" id="SM00327">
    <property type="entry name" value="VWA"/>
    <property type="match status" value="1"/>
</dbReference>
<evidence type="ECO:0000256" key="1">
    <source>
        <dbReference type="SAM" id="Phobius"/>
    </source>
</evidence>
<evidence type="ECO:0000259" key="4">
    <source>
        <dbReference type="PROSITE" id="PS51468"/>
    </source>
</evidence>
<dbReference type="InterPro" id="IPR013694">
    <property type="entry name" value="VIT"/>
</dbReference>
<keyword evidence="1" id="KW-0812">Transmembrane</keyword>
<dbReference type="Pfam" id="PF08487">
    <property type="entry name" value="VIT"/>
    <property type="match status" value="1"/>
</dbReference>
<keyword evidence="6" id="KW-1185">Reference proteome</keyword>
<dbReference type="SMART" id="SM00609">
    <property type="entry name" value="VIT"/>
    <property type="match status" value="1"/>
</dbReference>
<dbReference type="PROSITE" id="PS51468">
    <property type="entry name" value="VIT"/>
    <property type="match status" value="1"/>
</dbReference>
<dbReference type="PANTHER" id="PTHR45737">
    <property type="entry name" value="VON WILLEBRAND FACTOR A DOMAIN-CONTAINING PROTEIN 5A"/>
    <property type="match status" value="1"/>
</dbReference>
<dbReference type="SUPFAM" id="SSF53300">
    <property type="entry name" value="vWA-like"/>
    <property type="match status" value="1"/>
</dbReference>
<feature type="domain" description="VWFA" evidence="3">
    <location>
        <begin position="320"/>
        <end position="490"/>
    </location>
</feature>
<name>A0A2K4ZJ33_9FIRM</name>
<dbReference type="OrthoDB" id="9784383at2"/>
<dbReference type="PANTHER" id="PTHR45737:SF6">
    <property type="entry name" value="VON WILLEBRAND FACTOR A DOMAIN-CONTAINING PROTEIN 5A"/>
    <property type="match status" value="1"/>
</dbReference>
<feature type="transmembrane region" description="Helical" evidence="1">
    <location>
        <begin position="656"/>
        <end position="672"/>
    </location>
</feature>
<dbReference type="EMBL" id="OFSM01000016">
    <property type="protein sequence ID" value="SOY30412.1"/>
    <property type="molecule type" value="Genomic_DNA"/>
</dbReference>
<keyword evidence="1" id="KW-1133">Transmembrane helix</keyword>
<organism evidence="5 6">
    <name type="scientific">Acetatifactor muris</name>
    <dbReference type="NCBI Taxonomy" id="879566"/>
    <lineage>
        <taxon>Bacteria</taxon>
        <taxon>Bacillati</taxon>
        <taxon>Bacillota</taxon>
        <taxon>Clostridia</taxon>
        <taxon>Lachnospirales</taxon>
        <taxon>Lachnospiraceae</taxon>
        <taxon>Acetatifactor</taxon>
    </lineage>
</organism>